<organism evidence="8 9">
    <name type="scientific">Lasiodiplodia theobromae</name>
    <dbReference type="NCBI Taxonomy" id="45133"/>
    <lineage>
        <taxon>Eukaryota</taxon>
        <taxon>Fungi</taxon>
        <taxon>Dikarya</taxon>
        <taxon>Ascomycota</taxon>
        <taxon>Pezizomycotina</taxon>
        <taxon>Dothideomycetes</taxon>
        <taxon>Dothideomycetes incertae sedis</taxon>
        <taxon>Botryosphaeriales</taxon>
        <taxon>Botryosphaeriaceae</taxon>
        <taxon>Lasiodiplodia</taxon>
    </lineage>
</organism>
<evidence type="ECO:0000256" key="4">
    <source>
        <dbReference type="ARBA" id="ARBA00023163"/>
    </source>
</evidence>
<dbReference type="InterPro" id="IPR001138">
    <property type="entry name" value="Zn2Cys6_DnaBD"/>
</dbReference>
<feature type="region of interest" description="Disordered" evidence="6">
    <location>
        <begin position="114"/>
        <end position="146"/>
    </location>
</feature>
<evidence type="ECO:0000256" key="3">
    <source>
        <dbReference type="ARBA" id="ARBA00023015"/>
    </source>
</evidence>
<dbReference type="InterPro" id="IPR036864">
    <property type="entry name" value="Zn2-C6_fun-type_DNA-bd_sf"/>
</dbReference>
<dbReference type="PANTHER" id="PTHR47660">
    <property type="entry name" value="TRANSCRIPTION FACTOR WITH C2H2 AND ZN(2)-CYS(6) DNA BINDING DOMAIN (EUROFUNG)-RELATED-RELATED"/>
    <property type="match status" value="1"/>
</dbReference>
<dbReference type="SUPFAM" id="SSF57701">
    <property type="entry name" value="Zn2/Cys6 DNA-binding domain"/>
    <property type="match status" value="1"/>
</dbReference>
<gene>
    <name evidence="8" type="primary">gsfR2_1</name>
    <name evidence="8" type="ORF">DBV05_g5696</name>
</gene>
<protein>
    <submittedName>
        <fullName evidence="8">Transcription factor gsfR2</fullName>
    </submittedName>
</protein>
<dbReference type="GO" id="GO:0008270">
    <property type="term" value="F:zinc ion binding"/>
    <property type="evidence" value="ECO:0007669"/>
    <property type="project" value="InterPro"/>
</dbReference>
<keyword evidence="1" id="KW-0479">Metal-binding</keyword>
<evidence type="ECO:0000256" key="5">
    <source>
        <dbReference type="ARBA" id="ARBA00023242"/>
    </source>
</evidence>
<keyword evidence="3" id="KW-0805">Transcription regulation</keyword>
<name>A0A5N5DCW8_9PEZI</name>
<dbReference type="OrthoDB" id="9930022at2759"/>
<proteinExistence type="predicted"/>
<reference evidence="8 9" key="1">
    <citation type="journal article" date="2019" name="Sci. Rep.">
        <title>A multi-omics analysis of the grapevine pathogen Lasiodiplodia theobromae reveals that temperature affects the expression of virulence- and pathogenicity-related genes.</title>
        <authorList>
            <person name="Felix C."/>
            <person name="Meneses R."/>
            <person name="Goncalves M.F.M."/>
            <person name="Tilleman L."/>
            <person name="Duarte A.S."/>
            <person name="Jorrin-Novo J.V."/>
            <person name="Van de Peer Y."/>
            <person name="Deforce D."/>
            <person name="Van Nieuwerburgh F."/>
            <person name="Esteves A.C."/>
            <person name="Alves A."/>
        </authorList>
    </citation>
    <scope>NUCLEOTIDE SEQUENCE [LARGE SCALE GENOMIC DNA]</scope>
    <source>
        <strain evidence="8 9">LA-SOL3</strain>
    </source>
</reference>
<evidence type="ECO:0000313" key="8">
    <source>
        <dbReference type="EMBL" id="KAB2575589.1"/>
    </source>
</evidence>
<dbReference type="SMART" id="SM00066">
    <property type="entry name" value="GAL4"/>
    <property type="match status" value="1"/>
</dbReference>
<feature type="compositionally biased region" description="Polar residues" evidence="6">
    <location>
        <begin position="128"/>
        <end position="141"/>
    </location>
</feature>
<dbReference type="PROSITE" id="PS50048">
    <property type="entry name" value="ZN2_CY6_FUNGAL_2"/>
    <property type="match status" value="1"/>
</dbReference>
<feature type="region of interest" description="Disordered" evidence="6">
    <location>
        <begin position="1"/>
        <end position="22"/>
    </location>
</feature>
<keyword evidence="4" id="KW-0804">Transcription</keyword>
<accession>A0A5N5DCW8</accession>
<evidence type="ECO:0000256" key="2">
    <source>
        <dbReference type="ARBA" id="ARBA00022833"/>
    </source>
</evidence>
<dbReference type="Pfam" id="PF00172">
    <property type="entry name" value="Zn_clus"/>
    <property type="match status" value="1"/>
</dbReference>
<evidence type="ECO:0000313" key="9">
    <source>
        <dbReference type="Proteomes" id="UP000325902"/>
    </source>
</evidence>
<dbReference type="Proteomes" id="UP000325902">
    <property type="component" value="Unassembled WGS sequence"/>
</dbReference>
<evidence type="ECO:0000256" key="6">
    <source>
        <dbReference type="SAM" id="MobiDB-lite"/>
    </source>
</evidence>
<keyword evidence="9" id="KW-1185">Reference proteome</keyword>
<keyword evidence="2" id="KW-0862">Zinc</keyword>
<dbReference type="GO" id="GO:0000981">
    <property type="term" value="F:DNA-binding transcription factor activity, RNA polymerase II-specific"/>
    <property type="evidence" value="ECO:0007669"/>
    <property type="project" value="InterPro"/>
</dbReference>
<dbReference type="Gene3D" id="4.10.240.10">
    <property type="entry name" value="Zn(2)-C6 fungal-type DNA-binding domain"/>
    <property type="match status" value="1"/>
</dbReference>
<evidence type="ECO:0000256" key="1">
    <source>
        <dbReference type="ARBA" id="ARBA00022723"/>
    </source>
</evidence>
<sequence>MSLTYATSTSAASAAAPPPRRKSCGRCVKAKRRCDLQLPCSRCAEKGLACEYPSAAGPWRPDQSQKPAAAPDLDLAALNAMGADGFESIMPGLMNGYDLDLHMDLGDTPALLTGSGAFDQMDDRRESSFGSPESQSTSTRETFTREDYEDFYELREELDQGKLGNPNSASAYIIDLVRNFPKTMALKMKTPFLHPRMYEDNMPKAILDAFTASALYATKNSANEAAVFKVLDANASNLLQQYNPAESRPTRDLLIMIQALLLYQIIRVFDGDIRQRGHAETAMPALKEMTIQLEQHRDQFANVPSAGPDPPHWDSLM</sequence>
<keyword evidence="5" id="KW-0539">Nucleus</keyword>
<dbReference type="CDD" id="cd00067">
    <property type="entry name" value="GAL4"/>
    <property type="match status" value="1"/>
</dbReference>
<feature type="compositionally biased region" description="Low complexity" evidence="6">
    <location>
        <begin position="1"/>
        <end position="15"/>
    </location>
</feature>
<dbReference type="EMBL" id="VCHE01000031">
    <property type="protein sequence ID" value="KAB2575589.1"/>
    <property type="molecule type" value="Genomic_DNA"/>
</dbReference>
<comment type="caution">
    <text evidence="8">The sequence shown here is derived from an EMBL/GenBank/DDBJ whole genome shotgun (WGS) entry which is preliminary data.</text>
</comment>
<feature type="domain" description="Zn(2)-C6 fungal-type" evidence="7">
    <location>
        <begin position="23"/>
        <end position="52"/>
    </location>
</feature>
<dbReference type="AlphaFoldDB" id="A0A5N5DCW8"/>
<evidence type="ECO:0000259" key="7">
    <source>
        <dbReference type="PROSITE" id="PS50048"/>
    </source>
</evidence>